<dbReference type="InterPro" id="IPR051603">
    <property type="entry name" value="Zinc-ADH_QOR/CCCR"/>
</dbReference>
<sequence length="308" mass="31896">MRKRIMRAYGFTDTGGPDREAFLEVPVPEPGPGELRVRVRAAGVNPGDWRLRQGFYGAVGRAVLGREVAGTVTAVGEGITRFAVGDEVFGGCPGMVGGFAPEAVVTASFCAHRPTGVSPENAAVLPVAAGTAWDALNQLDLPEGSTLLVNGAGGGVGIPTVQLARARGLRVIGTASPAKHDDLIRFGAIPVAYDDDVLNRIHAAAPGGIDAVLNMAGRKALRTVAPLVADPARHLRSVSNWDLVAQLGGTNVTRDRSTAVLEQLGHLVAAGALDPLVTDVRPFDDAHAALRLVEDGHSLGKVVLAIDS</sequence>
<dbReference type="Gene3D" id="3.90.180.10">
    <property type="entry name" value="Medium-chain alcohol dehydrogenases, catalytic domain"/>
    <property type="match status" value="1"/>
</dbReference>
<proteinExistence type="predicted"/>
<protein>
    <submittedName>
        <fullName evidence="3">NADP-dependent oxidoreductase</fullName>
    </submittedName>
</protein>
<dbReference type="InterPro" id="IPR011032">
    <property type="entry name" value="GroES-like_sf"/>
</dbReference>
<dbReference type="SMART" id="SM00829">
    <property type="entry name" value="PKS_ER"/>
    <property type="match status" value="1"/>
</dbReference>
<dbReference type="Gene3D" id="3.40.50.720">
    <property type="entry name" value="NAD(P)-binding Rossmann-like Domain"/>
    <property type="match status" value="1"/>
</dbReference>
<organism evidence="3 4">
    <name type="scientific">Pseudonocardia ailaonensis</name>
    <dbReference type="NCBI Taxonomy" id="367279"/>
    <lineage>
        <taxon>Bacteria</taxon>
        <taxon>Bacillati</taxon>
        <taxon>Actinomycetota</taxon>
        <taxon>Actinomycetes</taxon>
        <taxon>Pseudonocardiales</taxon>
        <taxon>Pseudonocardiaceae</taxon>
        <taxon>Pseudonocardia</taxon>
    </lineage>
</organism>
<dbReference type="RefSeq" id="WP_344418138.1">
    <property type="nucleotide sequence ID" value="NZ_BAAAQK010000009.1"/>
</dbReference>
<dbReference type="SUPFAM" id="SSF51735">
    <property type="entry name" value="NAD(P)-binding Rossmann-fold domains"/>
    <property type="match status" value="1"/>
</dbReference>
<dbReference type="EMBL" id="BAAAQK010000009">
    <property type="protein sequence ID" value="GAA1852979.1"/>
    <property type="molecule type" value="Genomic_DNA"/>
</dbReference>
<dbReference type="Pfam" id="PF13602">
    <property type="entry name" value="ADH_zinc_N_2"/>
    <property type="match status" value="1"/>
</dbReference>
<dbReference type="PANTHER" id="PTHR44154">
    <property type="entry name" value="QUINONE OXIDOREDUCTASE"/>
    <property type="match status" value="1"/>
</dbReference>
<dbReference type="CDD" id="cd05289">
    <property type="entry name" value="MDR_like_2"/>
    <property type="match status" value="1"/>
</dbReference>
<feature type="domain" description="Enoyl reductase (ER)" evidence="2">
    <location>
        <begin position="15"/>
        <end position="304"/>
    </location>
</feature>
<keyword evidence="1" id="KW-0521">NADP</keyword>
<reference evidence="3 4" key="1">
    <citation type="journal article" date="2019" name="Int. J. Syst. Evol. Microbiol.">
        <title>The Global Catalogue of Microorganisms (GCM) 10K type strain sequencing project: providing services to taxonomists for standard genome sequencing and annotation.</title>
        <authorList>
            <consortium name="The Broad Institute Genomics Platform"/>
            <consortium name="The Broad Institute Genome Sequencing Center for Infectious Disease"/>
            <person name="Wu L."/>
            <person name="Ma J."/>
        </authorList>
    </citation>
    <scope>NUCLEOTIDE SEQUENCE [LARGE SCALE GENOMIC DNA]</scope>
    <source>
        <strain evidence="3 4">JCM 16009</strain>
    </source>
</reference>
<evidence type="ECO:0000259" key="2">
    <source>
        <dbReference type="SMART" id="SM00829"/>
    </source>
</evidence>
<evidence type="ECO:0000313" key="4">
    <source>
        <dbReference type="Proteomes" id="UP001500449"/>
    </source>
</evidence>
<evidence type="ECO:0000256" key="1">
    <source>
        <dbReference type="ARBA" id="ARBA00022857"/>
    </source>
</evidence>
<gene>
    <name evidence="3" type="ORF">GCM10009836_36340</name>
</gene>
<dbReference type="Proteomes" id="UP001500449">
    <property type="component" value="Unassembled WGS sequence"/>
</dbReference>
<evidence type="ECO:0000313" key="3">
    <source>
        <dbReference type="EMBL" id="GAA1852979.1"/>
    </source>
</evidence>
<comment type="caution">
    <text evidence="3">The sequence shown here is derived from an EMBL/GenBank/DDBJ whole genome shotgun (WGS) entry which is preliminary data.</text>
</comment>
<dbReference type="SUPFAM" id="SSF50129">
    <property type="entry name" value="GroES-like"/>
    <property type="match status" value="1"/>
</dbReference>
<dbReference type="PANTHER" id="PTHR44154:SF1">
    <property type="entry name" value="QUINONE OXIDOREDUCTASE"/>
    <property type="match status" value="1"/>
</dbReference>
<dbReference type="InterPro" id="IPR013154">
    <property type="entry name" value="ADH-like_N"/>
</dbReference>
<dbReference type="Pfam" id="PF08240">
    <property type="entry name" value="ADH_N"/>
    <property type="match status" value="1"/>
</dbReference>
<dbReference type="InterPro" id="IPR036291">
    <property type="entry name" value="NAD(P)-bd_dom_sf"/>
</dbReference>
<accession>A0ABN2N610</accession>
<keyword evidence="4" id="KW-1185">Reference proteome</keyword>
<dbReference type="InterPro" id="IPR020843">
    <property type="entry name" value="ER"/>
</dbReference>
<name>A0ABN2N610_9PSEU</name>